<dbReference type="GO" id="GO:0006355">
    <property type="term" value="P:regulation of DNA-templated transcription"/>
    <property type="evidence" value="ECO:0007669"/>
    <property type="project" value="InterPro"/>
</dbReference>
<proteinExistence type="predicted"/>
<dbReference type="InterPro" id="IPR009044">
    <property type="entry name" value="ssDNA-bd_transcriptional_reg"/>
</dbReference>
<organism evidence="2 3">
    <name type="scientific">Rubellimicrobium mesophilum DSM 19309</name>
    <dbReference type="NCBI Taxonomy" id="442562"/>
    <lineage>
        <taxon>Bacteria</taxon>
        <taxon>Pseudomonadati</taxon>
        <taxon>Pseudomonadota</taxon>
        <taxon>Alphaproteobacteria</taxon>
        <taxon>Rhodobacterales</taxon>
        <taxon>Roseobacteraceae</taxon>
        <taxon>Rubellimicrobium</taxon>
    </lineage>
</organism>
<dbReference type="InterPro" id="IPR003173">
    <property type="entry name" value="PC4_C"/>
</dbReference>
<dbReference type="Gene3D" id="2.30.31.10">
    <property type="entry name" value="Transcriptional Coactivator Pc4, Chain A"/>
    <property type="match status" value="1"/>
</dbReference>
<dbReference type="AlphaFoldDB" id="A0A017HKZ5"/>
<sequence length="61" mass="7266">MISLRKNSREELRVSLDEFKGHRLLNLRVWFEGDDGQMRPGKQGWPCASKWRPIWPTRSGR</sequence>
<feature type="domain" description="Transcriptional coactivator p15 (PC4) C-terminal" evidence="1">
    <location>
        <begin position="7"/>
        <end position="44"/>
    </location>
</feature>
<dbReference type="SUPFAM" id="SSF54447">
    <property type="entry name" value="ssDNA-binding transcriptional regulator domain"/>
    <property type="match status" value="1"/>
</dbReference>
<dbReference type="GO" id="GO:0003677">
    <property type="term" value="F:DNA binding"/>
    <property type="evidence" value="ECO:0007669"/>
    <property type="project" value="InterPro"/>
</dbReference>
<evidence type="ECO:0000259" key="1">
    <source>
        <dbReference type="Pfam" id="PF02229"/>
    </source>
</evidence>
<dbReference type="STRING" id="442562.Rumeso_03435"/>
<evidence type="ECO:0000313" key="3">
    <source>
        <dbReference type="Proteomes" id="UP000019666"/>
    </source>
</evidence>
<protein>
    <recommendedName>
        <fullName evidence="1">Transcriptional coactivator p15 (PC4) C-terminal domain-containing protein</fullName>
    </recommendedName>
</protein>
<reference evidence="2 3" key="1">
    <citation type="submission" date="2013-02" db="EMBL/GenBank/DDBJ databases">
        <authorList>
            <person name="Fiebig A."/>
            <person name="Goeker M."/>
            <person name="Klenk H.-P.P."/>
        </authorList>
    </citation>
    <scope>NUCLEOTIDE SEQUENCE [LARGE SCALE GENOMIC DNA]</scope>
    <source>
        <strain evidence="2 3">DSM 19309</strain>
    </source>
</reference>
<dbReference type="Proteomes" id="UP000019666">
    <property type="component" value="Unassembled WGS sequence"/>
</dbReference>
<dbReference type="RefSeq" id="WP_037282616.1">
    <property type="nucleotide sequence ID" value="NZ_KK088606.1"/>
</dbReference>
<dbReference type="HOGENOM" id="CLU_2919932_0_0_5"/>
<dbReference type="EMBL" id="AOSK01000095">
    <property type="protein sequence ID" value="EYD75011.1"/>
    <property type="molecule type" value="Genomic_DNA"/>
</dbReference>
<name>A0A017HKZ5_9RHOB</name>
<gene>
    <name evidence="2" type="ORF">Rumeso_03435</name>
</gene>
<dbReference type="Pfam" id="PF02229">
    <property type="entry name" value="PC4"/>
    <property type="match status" value="1"/>
</dbReference>
<comment type="caution">
    <text evidence="2">The sequence shown here is derived from an EMBL/GenBank/DDBJ whole genome shotgun (WGS) entry which is preliminary data.</text>
</comment>
<accession>A0A017HKZ5</accession>
<keyword evidence="3" id="KW-1185">Reference proteome</keyword>
<evidence type="ECO:0000313" key="2">
    <source>
        <dbReference type="EMBL" id="EYD75011.1"/>
    </source>
</evidence>
<dbReference type="OrthoDB" id="47316at2"/>